<evidence type="ECO:0000256" key="1">
    <source>
        <dbReference type="SAM" id="MobiDB-lite"/>
    </source>
</evidence>
<evidence type="ECO:0000313" key="2">
    <source>
        <dbReference type="EMBL" id="GAA3032523.1"/>
    </source>
</evidence>
<feature type="compositionally biased region" description="Basic and acidic residues" evidence="1">
    <location>
        <begin position="79"/>
        <end position="88"/>
    </location>
</feature>
<organism evidence="2 3">
    <name type="scientific">Streptosporangium longisporum</name>
    <dbReference type="NCBI Taxonomy" id="46187"/>
    <lineage>
        <taxon>Bacteria</taxon>
        <taxon>Bacillati</taxon>
        <taxon>Actinomycetota</taxon>
        <taxon>Actinomycetes</taxon>
        <taxon>Streptosporangiales</taxon>
        <taxon>Streptosporangiaceae</taxon>
        <taxon>Streptosporangium</taxon>
    </lineage>
</organism>
<proteinExistence type="predicted"/>
<sequence>MPGKASGGTRGTGLTVGLGDGSTVWVTVTVGAGVSLIVTDGVGVGVSVAPGTGAGVADAAADTATPLDTASARAAPKTTGRETRRRGPPDPPDALGRISSGLSGFVRVTLSSSWLDPKPAAIWREGACARHRDGGPRARL</sequence>
<gene>
    <name evidence="2" type="ORF">GCM10017559_69760</name>
</gene>
<feature type="region of interest" description="Disordered" evidence="1">
    <location>
        <begin position="63"/>
        <end position="99"/>
    </location>
</feature>
<keyword evidence="3" id="KW-1185">Reference proteome</keyword>
<evidence type="ECO:0000313" key="3">
    <source>
        <dbReference type="Proteomes" id="UP001499930"/>
    </source>
</evidence>
<comment type="caution">
    <text evidence="2">The sequence shown here is derived from an EMBL/GenBank/DDBJ whole genome shotgun (WGS) entry which is preliminary data.</text>
</comment>
<dbReference type="EMBL" id="BAAAWD010000019">
    <property type="protein sequence ID" value="GAA3032523.1"/>
    <property type="molecule type" value="Genomic_DNA"/>
</dbReference>
<name>A0ABP6L6V8_9ACTN</name>
<dbReference type="Proteomes" id="UP001499930">
    <property type="component" value="Unassembled WGS sequence"/>
</dbReference>
<reference evidence="3" key="1">
    <citation type="journal article" date="2019" name="Int. J. Syst. Evol. Microbiol.">
        <title>The Global Catalogue of Microorganisms (GCM) 10K type strain sequencing project: providing services to taxonomists for standard genome sequencing and annotation.</title>
        <authorList>
            <consortium name="The Broad Institute Genomics Platform"/>
            <consortium name="The Broad Institute Genome Sequencing Center for Infectious Disease"/>
            <person name="Wu L."/>
            <person name="Ma J."/>
        </authorList>
    </citation>
    <scope>NUCLEOTIDE SEQUENCE [LARGE SCALE GENOMIC DNA]</scope>
    <source>
        <strain evidence="3">JCM 3106</strain>
    </source>
</reference>
<accession>A0ABP6L6V8</accession>
<protein>
    <submittedName>
        <fullName evidence="2">Uncharacterized protein</fullName>
    </submittedName>
</protein>